<gene>
    <name evidence="6" type="ORF">QWY28_17200</name>
</gene>
<dbReference type="CDD" id="cd02440">
    <property type="entry name" value="AdoMet_MTases"/>
    <property type="match status" value="1"/>
</dbReference>
<dbReference type="PANTHER" id="PTHR13370">
    <property type="entry name" value="RNA METHYLASE-RELATED"/>
    <property type="match status" value="1"/>
</dbReference>
<proteinExistence type="inferred from homology"/>
<dbReference type="Proteomes" id="UP001168620">
    <property type="component" value="Unassembled WGS sequence"/>
</dbReference>
<accession>A0ABT8FJL3</accession>
<keyword evidence="7" id="KW-1185">Reference proteome</keyword>
<evidence type="ECO:0000259" key="5">
    <source>
        <dbReference type="Pfam" id="PF01555"/>
    </source>
</evidence>
<dbReference type="EC" id="2.1.1.-" evidence="4"/>
<evidence type="ECO:0000256" key="2">
    <source>
        <dbReference type="ARBA" id="ARBA00022603"/>
    </source>
</evidence>
<reference evidence="6" key="1">
    <citation type="submission" date="2023-06" db="EMBL/GenBank/DDBJ databases">
        <title>Draft genome sequence of Nocardioides sp. SOB77.</title>
        <authorList>
            <person name="Zhang G."/>
        </authorList>
    </citation>
    <scope>NUCLEOTIDE SEQUENCE</scope>
    <source>
        <strain evidence="6">SOB77</strain>
    </source>
</reference>
<dbReference type="PROSITE" id="PS00092">
    <property type="entry name" value="N6_MTASE"/>
    <property type="match status" value="1"/>
</dbReference>
<keyword evidence="2 6" id="KW-0489">Methyltransferase</keyword>
<dbReference type="GO" id="GO:0032259">
    <property type="term" value="P:methylation"/>
    <property type="evidence" value="ECO:0007669"/>
    <property type="project" value="UniProtKB-KW"/>
</dbReference>
<comment type="similarity">
    <text evidence="1 4">Belongs to the N(4)/N(6)-methyltransferase family.</text>
</comment>
<organism evidence="6 7">
    <name type="scientific">Nocardioides oceani</name>
    <dbReference type="NCBI Taxonomy" id="3058369"/>
    <lineage>
        <taxon>Bacteria</taxon>
        <taxon>Bacillati</taxon>
        <taxon>Actinomycetota</taxon>
        <taxon>Actinomycetes</taxon>
        <taxon>Propionibacteriales</taxon>
        <taxon>Nocardioidaceae</taxon>
        <taxon>Nocardioides</taxon>
    </lineage>
</organism>
<dbReference type="InterPro" id="IPR002052">
    <property type="entry name" value="DNA_methylase_N6_adenine_CS"/>
</dbReference>
<dbReference type="RefSeq" id="WP_300953796.1">
    <property type="nucleotide sequence ID" value="NZ_JAUHJQ010000008.1"/>
</dbReference>
<dbReference type="EMBL" id="JAUHJQ010000008">
    <property type="protein sequence ID" value="MDN4174701.1"/>
    <property type="molecule type" value="Genomic_DNA"/>
</dbReference>
<dbReference type="InterPro" id="IPR029063">
    <property type="entry name" value="SAM-dependent_MTases_sf"/>
</dbReference>
<dbReference type="Gene3D" id="3.40.50.150">
    <property type="entry name" value="Vaccinia Virus protein VP39"/>
    <property type="match status" value="1"/>
</dbReference>
<evidence type="ECO:0000256" key="3">
    <source>
        <dbReference type="ARBA" id="ARBA00022679"/>
    </source>
</evidence>
<dbReference type="Pfam" id="PF01555">
    <property type="entry name" value="N6_N4_Mtase"/>
    <property type="match status" value="1"/>
</dbReference>
<evidence type="ECO:0000256" key="4">
    <source>
        <dbReference type="RuleBase" id="RU362026"/>
    </source>
</evidence>
<evidence type="ECO:0000256" key="1">
    <source>
        <dbReference type="ARBA" id="ARBA00006594"/>
    </source>
</evidence>
<dbReference type="SUPFAM" id="SSF53335">
    <property type="entry name" value="S-adenosyl-L-methionine-dependent methyltransferases"/>
    <property type="match status" value="1"/>
</dbReference>
<dbReference type="GO" id="GO:0008168">
    <property type="term" value="F:methyltransferase activity"/>
    <property type="evidence" value="ECO:0007669"/>
    <property type="project" value="UniProtKB-KW"/>
</dbReference>
<comment type="caution">
    <text evidence="6">The sequence shown here is derived from an EMBL/GenBank/DDBJ whole genome shotgun (WGS) entry which is preliminary data.</text>
</comment>
<feature type="domain" description="DNA methylase N-4/N-6" evidence="5">
    <location>
        <begin position="40"/>
        <end position="234"/>
    </location>
</feature>
<sequence>MSEHSGEIDLAVAPYYQDDAVTLYHGDAHELLPRLGAQAVDCVITDPPYTERTHGMAKTNKGAGHGVKAIGFAAFTDETLMAALAECGRVTRRWVVASLDYAHAFGFDAHPPAGLRSLRVGVWVKPNPMPQISADRPGQGWEAILFLHRADEKPRWNGGGRAWVWTHPVVQNTGHPTSKPLPMVADWVRLFTEPGDLVLDPYAGSGTTLRAAKDEGRRAIGIELDERYCELAAKRLSQDTLFGGVA</sequence>
<keyword evidence="3 6" id="KW-0808">Transferase</keyword>
<evidence type="ECO:0000313" key="7">
    <source>
        <dbReference type="Proteomes" id="UP001168620"/>
    </source>
</evidence>
<dbReference type="InterPro" id="IPR001091">
    <property type="entry name" value="RM_Methyltransferase"/>
</dbReference>
<dbReference type="PANTHER" id="PTHR13370:SF3">
    <property type="entry name" value="TRNA (GUANINE(10)-N2)-METHYLTRANSFERASE HOMOLOG"/>
    <property type="match status" value="1"/>
</dbReference>
<dbReference type="InterPro" id="IPR002941">
    <property type="entry name" value="DNA_methylase_N4/N6"/>
</dbReference>
<evidence type="ECO:0000313" key="6">
    <source>
        <dbReference type="EMBL" id="MDN4174701.1"/>
    </source>
</evidence>
<protein>
    <recommendedName>
        <fullName evidence="4">Methyltransferase</fullName>
        <ecNumber evidence="4">2.1.1.-</ecNumber>
    </recommendedName>
</protein>
<dbReference type="PRINTS" id="PR00508">
    <property type="entry name" value="S21N4MTFRASE"/>
</dbReference>
<name>A0ABT8FJL3_9ACTN</name>